<evidence type="ECO:0000313" key="1">
    <source>
        <dbReference type="EMBL" id="KAK3704504.1"/>
    </source>
</evidence>
<keyword evidence="2" id="KW-1185">Reference proteome</keyword>
<reference evidence="1" key="1">
    <citation type="submission" date="2023-07" db="EMBL/GenBank/DDBJ databases">
        <title>Black Yeasts Isolated from many extreme environments.</title>
        <authorList>
            <person name="Coleine C."/>
            <person name="Stajich J.E."/>
            <person name="Selbmann L."/>
        </authorList>
    </citation>
    <scope>NUCLEOTIDE SEQUENCE</scope>
    <source>
        <strain evidence="1">CCFEE 5714</strain>
    </source>
</reference>
<accession>A0ACC3MY84</accession>
<proteinExistence type="predicted"/>
<dbReference type="EMBL" id="JAUTXU010000138">
    <property type="protein sequence ID" value="KAK3704504.1"/>
    <property type="molecule type" value="Genomic_DNA"/>
</dbReference>
<evidence type="ECO:0000313" key="2">
    <source>
        <dbReference type="Proteomes" id="UP001281147"/>
    </source>
</evidence>
<gene>
    <name evidence="1" type="primary">RGR1_2</name>
    <name evidence="1" type="ORF">LTR37_013787</name>
</gene>
<dbReference type="Proteomes" id="UP001281147">
    <property type="component" value="Unassembled WGS sequence"/>
</dbReference>
<protein>
    <submittedName>
        <fullName evidence="1">Mediator complex subunit</fullName>
    </submittedName>
</protein>
<name>A0ACC3MY84_9PEZI</name>
<organism evidence="1 2">
    <name type="scientific">Vermiconidia calcicola</name>
    <dbReference type="NCBI Taxonomy" id="1690605"/>
    <lineage>
        <taxon>Eukaryota</taxon>
        <taxon>Fungi</taxon>
        <taxon>Dikarya</taxon>
        <taxon>Ascomycota</taxon>
        <taxon>Pezizomycotina</taxon>
        <taxon>Dothideomycetes</taxon>
        <taxon>Dothideomycetidae</taxon>
        <taxon>Mycosphaerellales</taxon>
        <taxon>Extremaceae</taxon>
        <taxon>Vermiconidia</taxon>
    </lineage>
</organism>
<sequence length="1045" mass="116783">MPGRLVMDQEGAIGPQDLRKATSHAQGGEPTSNLQAQSMSQPSKPVQNGVNGGLPNGITATSDGPASTNGESSDMAVTYAGPDNPPPLDQSWREGDNNKSLGLLMERVAQQCYFELNGCLTSMSQIPLEPQQQQANGILPHTGQDTSEASLKKKRLLMEFANTQRDRFIKTLVLADWCRNEEEKARLVDVKVWQDKQRGAYAQAAQAIANTKLNIIGQKTPNPNIEGAMEVLATGKASWVPHLGYIPPKRLTAKQLLKTLRGMNVTLATRLNMHEELPAYFQEYSIADGRATFSIQDEFDVDLSVADEDPATPFYFIDIRLAFTPASSIADERMRAFMEGKVNHELATKGLKGCYDFLHNFVLTHKLNTLRSQALEMLRGKWFDCIRIENLRRSLVVQYWVGMPGPKSWIEIGDLQRRLRGLAPVDSPFEAELVRTDDVPGQMELLLSLPSLREPLNVQVEPVTGQYSITPPSPVTFNTERRLNDDATIDAAKWLAILPCAVVQERLRKEAELLDWTPAQNLLRQDNLAIIFGERITYFSVFKPSRAWSDTWALAVTFTLGGEKWWVVELKAKRNEQTNAVGKVIMATRRISLPDNFKPTVSRPTLLQMERLALAEVSMSTLATELRDMRISHNFEKLAAAERKEQNDRFSPTQSVALFVRFSQLMRSSLQAEGARGAWADEVVRLTHHGVVRNTGKNGGDAVSVQHDLRLSLGSGKMKELARHLTRSKERDLALNPSSGGLAIRFHTPFGQPFVRKMQQRLRSVERLDHYAALLKQRRFVAMHVGLERLAFTYHNAPELSAELLFSDNDDGAPARLRLLPVDKNPHQRIRVMLEKGLNDTDDKGFEALTFILPYTLSLVQTFERLEAKDQTKQTISIHPRSSTWYSVRYRAPLRNCSFQIKAKVRQEGKKRKVEWLLNDIRAAVEGESLPEEMTKALNELWQQRGEGWLGLGSGIVADAQGVAEALEKLDELVRRSEGTGETAQPAEEAEAGNARQIQAQPTSKGPPKKQTPAPAPAASKQPPRTQPAKPKPSVKQDPDVIMLD</sequence>
<comment type="caution">
    <text evidence="1">The sequence shown here is derived from an EMBL/GenBank/DDBJ whole genome shotgun (WGS) entry which is preliminary data.</text>
</comment>